<name>A0A1Y2HYW3_9FUNG</name>
<accession>A0A1Y2HYW3</accession>
<feature type="region of interest" description="Disordered" evidence="1">
    <location>
        <begin position="1"/>
        <end position="57"/>
    </location>
</feature>
<gene>
    <name evidence="2" type="ORF">BCR44DRAFT_1213814</name>
</gene>
<evidence type="ECO:0000256" key="1">
    <source>
        <dbReference type="SAM" id="MobiDB-lite"/>
    </source>
</evidence>
<protein>
    <submittedName>
        <fullName evidence="2">Uncharacterized protein</fullName>
    </submittedName>
</protein>
<evidence type="ECO:0000313" key="2">
    <source>
        <dbReference type="EMBL" id="ORZ39689.1"/>
    </source>
</evidence>
<reference evidence="2 3" key="1">
    <citation type="submission" date="2016-07" db="EMBL/GenBank/DDBJ databases">
        <title>Pervasive Adenine N6-methylation of Active Genes in Fungi.</title>
        <authorList>
            <consortium name="DOE Joint Genome Institute"/>
            <person name="Mondo S.J."/>
            <person name="Dannebaum R.O."/>
            <person name="Kuo R.C."/>
            <person name="Labutti K."/>
            <person name="Haridas S."/>
            <person name="Kuo A."/>
            <person name="Salamov A."/>
            <person name="Ahrendt S.R."/>
            <person name="Lipzen A."/>
            <person name="Sullivan W."/>
            <person name="Andreopoulos W.B."/>
            <person name="Clum A."/>
            <person name="Lindquist E."/>
            <person name="Daum C."/>
            <person name="Ramamoorthy G.K."/>
            <person name="Gryganskyi A."/>
            <person name="Culley D."/>
            <person name="Magnuson J.K."/>
            <person name="James T.Y."/>
            <person name="O'Malley M.A."/>
            <person name="Stajich J.E."/>
            <person name="Spatafora J.W."/>
            <person name="Visel A."/>
            <person name="Grigoriev I.V."/>
        </authorList>
    </citation>
    <scope>NUCLEOTIDE SEQUENCE [LARGE SCALE GENOMIC DNA]</scope>
    <source>
        <strain evidence="2 3">PL171</strain>
    </source>
</reference>
<dbReference type="EMBL" id="MCFL01000004">
    <property type="protein sequence ID" value="ORZ39689.1"/>
    <property type="molecule type" value="Genomic_DNA"/>
</dbReference>
<dbReference type="Proteomes" id="UP000193411">
    <property type="component" value="Unassembled WGS sequence"/>
</dbReference>
<comment type="caution">
    <text evidence="2">The sequence shown here is derived from an EMBL/GenBank/DDBJ whole genome shotgun (WGS) entry which is preliminary data.</text>
</comment>
<dbReference type="AlphaFoldDB" id="A0A1Y2HYW3"/>
<keyword evidence="3" id="KW-1185">Reference proteome</keyword>
<sequence length="57" mass="6109">MLVTDSLTRGTGPTRPHPCAKATRRLAKADGRQARRHARSKAQSPRHGAQDAPPTAP</sequence>
<feature type="compositionally biased region" description="Polar residues" evidence="1">
    <location>
        <begin position="1"/>
        <end position="11"/>
    </location>
</feature>
<proteinExistence type="predicted"/>
<organism evidence="2 3">
    <name type="scientific">Catenaria anguillulae PL171</name>
    <dbReference type="NCBI Taxonomy" id="765915"/>
    <lineage>
        <taxon>Eukaryota</taxon>
        <taxon>Fungi</taxon>
        <taxon>Fungi incertae sedis</taxon>
        <taxon>Blastocladiomycota</taxon>
        <taxon>Blastocladiomycetes</taxon>
        <taxon>Blastocladiales</taxon>
        <taxon>Catenariaceae</taxon>
        <taxon>Catenaria</taxon>
    </lineage>
</organism>
<evidence type="ECO:0000313" key="3">
    <source>
        <dbReference type="Proteomes" id="UP000193411"/>
    </source>
</evidence>